<keyword evidence="8" id="KW-0378">Hydrolase</keyword>
<dbReference type="InterPro" id="IPR019533">
    <property type="entry name" value="Peptidase_S26"/>
</dbReference>
<feature type="transmembrane region" description="Helical" evidence="7">
    <location>
        <begin position="15"/>
        <end position="39"/>
    </location>
</feature>
<evidence type="ECO:0000256" key="6">
    <source>
        <dbReference type="SAM" id="MobiDB-lite"/>
    </source>
</evidence>
<dbReference type="RefSeq" id="WP_284914992.1">
    <property type="nucleotide sequence ID" value="NZ_CP126980.1"/>
</dbReference>
<evidence type="ECO:0000313" key="8">
    <source>
        <dbReference type="EMBL" id="WIM93785.1"/>
    </source>
</evidence>
<accession>A0ABY8WA38</accession>
<comment type="subcellular location">
    <subcellularLocation>
        <location evidence="1">Membrane</location>
    </subcellularLocation>
</comment>
<dbReference type="SUPFAM" id="SSF51306">
    <property type="entry name" value="LexA/Signal peptidase"/>
    <property type="match status" value="1"/>
</dbReference>
<evidence type="ECO:0000256" key="2">
    <source>
        <dbReference type="ARBA" id="ARBA00022692"/>
    </source>
</evidence>
<evidence type="ECO:0000256" key="4">
    <source>
        <dbReference type="ARBA" id="ARBA00023136"/>
    </source>
</evidence>
<keyword evidence="4 7" id="KW-0472">Membrane</keyword>
<dbReference type="Proteomes" id="UP001240150">
    <property type="component" value="Chromosome"/>
</dbReference>
<evidence type="ECO:0000313" key="9">
    <source>
        <dbReference type="Proteomes" id="UP001240150"/>
    </source>
</evidence>
<evidence type="ECO:0000256" key="5">
    <source>
        <dbReference type="NCBIfam" id="TIGR02228"/>
    </source>
</evidence>
<gene>
    <name evidence="8" type="ORF">ACTOB_005772</name>
</gene>
<dbReference type="EC" id="3.4.21.89" evidence="5"/>
<protein>
    <recommendedName>
        <fullName evidence="5">Signal peptidase I</fullName>
        <ecNumber evidence="5">3.4.21.89</ecNumber>
    </recommendedName>
</protein>
<dbReference type="CDD" id="cd06530">
    <property type="entry name" value="S26_SPase_I"/>
    <property type="match status" value="1"/>
</dbReference>
<feature type="region of interest" description="Disordered" evidence="6">
    <location>
        <begin position="163"/>
        <end position="189"/>
    </location>
</feature>
<keyword evidence="3 7" id="KW-1133">Transmembrane helix</keyword>
<keyword evidence="2 7" id="KW-0812">Transmembrane</keyword>
<dbReference type="InterPro" id="IPR036286">
    <property type="entry name" value="LexA/Signal_pep-like_sf"/>
</dbReference>
<dbReference type="PRINTS" id="PR00728">
    <property type="entry name" value="SIGNALPTASE"/>
</dbReference>
<organism evidence="8 9">
    <name type="scientific">Actinoplanes oblitus</name>
    <dbReference type="NCBI Taxonomy" id="3040509"/>
    <lineage>
        <taxon>Bacteria</taxon>
        <taxon>Bacillati</taxon>
        <taxon>Actinomycetota</taxon>
        <taxon>Actinomycetes</taxon>
        <taxon>Micromonosporales</taxon>
        <taxon>Micromonosporaceae</taxon>
        <taxon>Actinoplanes</taxon>
    </lineage>
</organism>
<dbReference type="EMBL" id="CP126980">
    <property type="protein sequence ID" value="WIM93785.1"/>
    <property type="molecule type" value="Genomic_DNA"/>
</dbReference>
<evidence type="ECO:0000256" key="3">
    <source>
        <dbReference type="ARBA" id="ARBA00022989"/>
    </source>
</evidence>
<name>A0ABY8WA38_9ACTN</name>
<feature type="compositionally biased region" description="Basic residues" evidence="6">
    <location>
        <begin position="174"/>
        <end position="189"/>
    </location>
</feature>
<evidence type="ECO:0000256" key="7">
    <source>
        <dbReference type="SAM" id="Phobius"/>
    </source>
</evidence>
<proteinExistence type="predicted"/>
<dbReference type="InterPro" id="IPR001733">
    <property type="entry name" value="Peptidase_S26B"/>
</dbReference>
<keyword evidence="9" id="KW-1185">Reference proteome</keyword>
<reference evidence="8 9" key="1">
    <citation type="submission" date="2023-06" db="EMBL/GenBank/DDBJ databases">
        <authorList>
            <person name="Yushchuk O."/>
            <person name="Binda E."/>
            <person name="Ruckert-Reed C."/>
            <person name="Fedorenko V."/>
            <person name="Kalinowski J."/>
            <person name="Marinelli F."/>
        </authorList>
    </citation>
    <scope>NUCLEOTIDE SEQUENCE [LARGE SCALE GENOMIC DNA]</scope>
    <source>
        <strain evidence="8 9">NRRL 3884</strain>
    </source>
</reference>
<dbReference type="NCBIfam" id="TIGR02228">
    <property type="entry name" value="sigpep_I_arch"/>
    <property type="match status" value="1"/>
</dbReference>
<dbReference type="GO" id="GO:0009003">
    <property type="term" value="F:signal peptidase activity"/>
    <property type="evidence" value="ECO:0007669"/>
    <property type="project" value="UniProtKB-EC"/>
</dbReference>
<sequence length="189" mass="20225">MGAWFVSSLLARISLGTAAVAVLWSVLLIPFGWTSAVVVSGSMMPEIRAGDVAIASPIDPADVRPGQPILVDNPAKPGRLLLHRVVRRNPDGSFVTRGDANRVDDSLPVPPGSVRGLPRLLVRYVGLPVYWHARGDYRHLTVTAGLLVTLGLLAAKRPDEDGDAGLHRAGGGHARWRPGRPAARHVRRA</sequence>
<evidence type="ECO:0000256" key="1">
    <source>
        <dbReference type="ARBA" id="ARBA00004370"/>
    </source>
</evidence>